<dbReference type="GO" id="GO:0005576">
    <property type="term" value="C:extracellular region"/>
    <property type="evidence" value="ECO:0007669"/>
    <property type="project" value="TreeGrafter"/>
</dbReference>
<dbReference type="GO" id="GO:0009277">
    <property type="term" value="C:fungal-type cell wall"/>
    <property type="evidence" value="ECO:0007669"/>
    <property type="project" value="TreeGrafter"/>
</dbReference>
<evidence type="ECO:0000313" key="7">
    <source>
        <dbReference type="EMBL" id="KAF2183488.1"/>
    </source>
</evidence>
<dbReference type="GO" id="GO:0009986">
    <property type="term" value="C:cell surface"/>
    <property type="evidence" value="ECO:0007669"/>
    <property type="project" value="TreeGrafter"/>
</dbReference>
<dbReference type="Gene3D" id="3.40.390.10">
    <property type="entry name" value="Collagenase (Catalytic Domain)"/>
    <property type="match status" value="1"/>
</dbReference>
<comment type="similarity">
    <text evidence="3">Belongs to the ZPS1 family.</text>
</comment>
<feature type="compositionally biased region" description="Basic and acidic residues" evidence="4">
    <location>
        <begin position="283"/>
        <end position="298"/>
    </location>
</feature>
<keyword evidence="2" id="KW-0325">Glycoprotein</keyword>
<feature type="signal peptide" evidence="5">
    <location>
        <begin position="1"/>
        <end position="20"/>
    </location>
</feature>
<dbReference type="CDD" id="cd11307">
    <property type="entry name" value="M35_Asp_f2_like"/>
    <property type="match status" value="1"/>
</dbReference>
<dbReference type="GO" id="GO:0005178">
    <property type="term" value="F:integrin binding"/>
    <property type="evidence" value="ECO:0007669"/>
    <property type="project" value="TreeGrafter"/>
</dbReference>
<feature type="domain" description="Putative peptidase" evidence="6">
    <location>
        <begin position="17"/>
        <end position="253"/>
    </location>
</feature>
<evidence type="ECO:0000256" key="2">
    <source>
        <dbReference type="ARBA" id="ARBA00023180"/>
    </source>
</evidence>
<dbReference type="InterPro" id="IPR029482">
    <property type="entry name" value="HRXXH"/>
</dbReference>
<name>A0A6A6DZ67_9PEZI</name>
<feature type="chain" id="PRO_5025388832" evidence="5">
    <location>
        <begin position="21"/>
        <end position="298"/>
    </location>
</feature>
<dbReference type="PANTHER" id="PTHR39399">
    <property type="entry name" value="PROTEIN ZPS1"/>
    <property type="match status" value="1"/>
</dbReference>
<dbReference type="Proteomes" id="UP000800200">
    <property type="component" value="Unassembled WGS sequence"/>
</dbReference>
<dbReference type="InterPro" id="IPR039124">
    <property type="entry name" value="PRA1-like"/>
</dbReference>
<evidence type="ECO:0000256" key="3">
    <source>
        <dbReference type="ARBA" id="ARBA00060890"/>
    </source>
</evidence>
<dbReference type="InterPro" id="IPR024079">
    <property type="entry name" value="MetalloPept_cat_dom_sf"/>
</dbReference>
<evidence type="ECO:0000256" key="4">
    <source>
        <dbReference type="SAM" id="MobiDB-lite"/>
    </source>
</evidence>
<feature type="compositionally biased region" description="Polar residues" evidence="4">
    <location>
        <begin position="258"/>
        <end position="281"/>
    </location>
</feature>
<dbReference type="GO" id="GO:0008270">
    <property type="term" value="F:zinc ion binding"/>
    <property type="evidence" value="ECO:0007669"/>
    <property type="project" value="TreeGrafter"/>
</dbReference>
<dbReference type="OrthoDB" id="4689212at2759"/>
<dbReference type="FunFam" id="3.40.390.10:FF:000043">
    <property type="entry name" value="Major allergen Asp F2"/>
    <property type="match status" value="1"/>
</dbReference>
<keyword evidence="1 5" id="KW-0732">Signal</keyword>
<keyword evidence="8" id="KW-1185">Reference proteome</keyword>
<reference evidence="7" key="1">
    <citation type="journal article" date="2020" name="Stud. Mycol.">
        <title>101 Dothideomycetes genomes: a test case for predicting lifestyles and emergence of pathogens.</title>
        <authorList>
            <person name="Haridas S."/>
            <person name="Albert R."/>
            <person name="Binder M."/>
            <person name="Bloem J."/>
            <person name="Labutti K."/>
            <person name="Salamov A."/>
            <person name="Andreopoulos B."/>
            <person name="Baker S."/>
            <person name="Barry K."/>
            <person name="Bills G."/>
            <person name="Bluhm B."/>
            <person name="Cannon C."/>
            <person name="Castanera R."/>
            <person name="Culley D."/>
            <person name="Daum C."/>
            <person name="Ezra D."/>
            <person name="Gonzalez J."/>
            <person name="Henrissat B."/>
            <person name="Kuo A."/>
            <person name="Liang C."/>
            <person name="Lipzen A."/>
            <person name="Lutzoni F."/>
            <person name="Magnuson J."/>
            <person name="Mondo S."/>
            <person name="Nolan M."/>
            <person name="Ohm R."/>
            <person name="Pangilinan J."/>
            <person name="Park H.-J."/>
            <person name="Ramirez L."/>
            <person name="Alfaro M."/>
            <person name="Sun H."/>
            <person name="Tritt A."/>
            <person name="Yoshinaga Y."/>
            <person name="Zwiers L.-H."/>
            <person name="Turgeon B."/>
            <person name="Goodwin S."/>
            <person name="Spatafora J."/>
            <person name="Crous P."/>
            <person name="Grigoriev I."/>
        </authorList>
    </citation>
    <scope>NUCLEOTIDE SEQUENCE</scope>
    <source>
        <strain evidence="7">CBS 207.26</strain>
    </source>
</reference>
<dbReference type="AlphaFoldDB" id="A0A6A6DZ67"/>
<accession>A0A6A6DZ67</accession>
<evidence type="ECO:0000313" key="8">
    <source>
        <dbReference type="Proteomes" id="UP000800200"/>
    </source>
</evidence>
<evidence type="ECO:0000256" key="1">
    <source>
        <dbReference type="ARBA" id="ARBA00022729"/>
    </source>
</evidence>
<sequence length="298" mass="32258">MAKSSLLSLLLFGATSFASPASPLTKRETVTVTQTINSPSSTSSIWSTGAKTDFPIHSSCNHTERAQLERALGEAVTLAKHAMEHILRWRNSSEIYQKYFGNASTGEPIGWFEKVVAGDRGGYLFRCDNPDGNCAQEGWGGHWRGSNATDETVICPLSYSTRKPLEAMCGYGYTVTGSNTNFYFASDLLHRLYHMPAIGEGTVEHYAGEYDECLELAETHPEEAVRNSDSLQYFALEAYAYDIALPGEGCVGKPVVPSSTPVASQTGVPTPTVTQAPSVTSEAAKECHTHSDGTEHCL</sequence>
<dbReference type="PANTHER" id="PTHR39399:SF1">
    <property type="entry name" value="PROTEIN ZPS1"/>
    <property type="match status" value="1"/>
</dbReference>
<organism evidence="7 8">
    <name type="scientific">Zopfia rhizophila CBS 207.26</name>
    <dbReference type="NCBI Taxonomy" id="1314779"/>
    <lineage>
        <taxon>Eukaryota</taxon>
        <taxon>Fungi</taxon>
        <taxon>Dikarya</taxon>
        <taxon>Ascomycota</taxon>
        <taxon>Pezizomycotina</taxon>
        <taxon>Dothideomycetes</taxon>
        <taxon>Dothideomycetes incertae sedis</taxon>
        <taxon>Zopfiaceae</taxon>
        <taxon>Zopfia</taxon>
    </lineage>
</organism>
<dbReference type="SUPFAM" id="SSF55486">
    <property type="entry name" value="Metalloproteases ('zincins'), catalytic domain"/>
    <property type="match status" value="1"/>
</dbReference>
<protein>
    <submittedName>
        <fullName evidence="7">Zincin</fullName>
    </submittedName>
</protein>
<dbReference type="GO" id="GO:0008237">
    <property type="term" value="F:metallopeptidase activity"/>
    <property type="evidence" value="ECO:0007669"/>
    <property type="project" value="InterPro"/>
</dbReference>
<feature type="region of interest" description="Disordered" evidence="4">
    <location>
        <begin position="258"/>
        <end position="298"/>
    </location>
</feature>
<evidence type="ECO:0000256" key="5">
    <source>
        <dbReference type="SAM" id="SignalP"/>
    </source>
</evidence>
<proteinExistence type="inferred from homology"/>
<evidence type="ECO:0000259" key="6">
    <source>
        <dbReference type="Pfam" id="PF13933"/>
    </source>
</evidence>
<gene>
    <name evidence="7" type="ORF">K469DRAFT_582575</name>
</gene>
<dbReference type="EMBL" id="ML994642">
    <property type="protein sequence ID" value="KAF2183488.1"/>
    <property type="molecule type" value="Genomic_DNA"/>
</dbReference>
<dbReference type="Pfam" id="PF13933">
    <property type="entry name" value="HRXXH"/>
    <property type="match status" value="1"/>
</dbReference>